<dbReference type="InterPro" id="IPR036034">
    <property type="entry name" value="PDZ_sf"/>
</dbReference>
<dbReference type="EMBL" id="OZ075140">
    <property type="protein sequence ID" value="CAL5024895.1"/>
    <property type="molecule type" value="Genomic_DNA"/>
</dbReference>
<evidence type="ECO:0000259" key="2">
    <source>
        <dbReference type="Pfam" id="PF17820"/>
    </source>
</evidence>
<feature type="region of interest" description="Disordered" evidence="1">
    <location>
        <begin position="1"/>
        <end position="54"/>
    </location>
</feature>
<name>A0ABC9CRR1_9POAL</name>
<dbReference type="Pfam" id="PF13365">
    <property type="entry name" value="Trypsin_2"/>
    <property type="match status" value="1"/>
</dbReference>
<gene>
    <name evidence="3" type="ORF">URODEC1_LOCUS77777</name>
</gene>
<dbReference type="PANTHER" id="PTHR47389">
    <property type="entry name" value="OS09G0436400 PROTEIN"/>
    <property type="match status" value="1"/>
</dbReference>
<accession>A0ABC9CRR1</accession>
<dbReference type="SUPFAM" id="SSF50494">
    <property type="entry name" value="Trypsin-like serine proteases"/>
    <property type="match status" value="1"/>
</dbReference>
<dbReference type="AlphaFoldDB" id="A0ABC9CRR1"/>
<dbReference type="InterPro" id="IPR041489">
    <property type="entry name" value="PDZ_6"/>
</dbReference>
<evidence type="ECO:0000313" key="4">
    <source>
        <dbReference type="Proteomes" id="UP001497457"/>
    </source>
</evidence>
<reference evidence="3" key="1">
    <citation type="submission" date="2024-10" db="EMBL/GenBank/DDBJ databases">
        <authorList>
            <person name="Ryan C."/>
        </authorList>
    </citation>
    <scope>NUCLEOTIDE SEQUENCE [LARGE SCALE GENOMIC DNA]</scope>
</reference>
<evidence type="ECO:0000313" key="3">
    <source>
        <dbReference type="EMBL" id="CAL5024895.1"/>
    </source>
</evidence>
<protein>
    <recommendedName>
        <fullName evidence="2">PDZ domain-containing protein</fullName>
    </recommendedName>
</protein>
<sequence length="451" mass="49419">MAASGDSTGPPADVLETAKSEDRGSVPNRRKIQAAATELVGGSNTDTGRKQQRRKMVDAAMGEGCSALPAAPTINTPPLPPRCPPFPKSGKRKAVREWNIECRRISKLAAKDPRGNLPTVVKPKDPYTADSVASSRDKALVRNAARSIVNVSSITPDGNVIRRCTGFILSWHGTKKCARILTSSVIVRGLDHKPKLNVRLPNSIVTEGQLLFFNTHYDIALLEISSESDLPLQLPSFGSNPNYGQEVFVLARGEMSNLMARHGSILWFDGLDGFERNYHMFLSCDLPGGGTGGPVIDHDGNVIGMAFKVIGPKPNILAISIILTCIEMWLKFSRIARPEHGLHLRTVELLEVSLQEAISLDHNIHSGYIVDKVDVDSTAERLGIRYGDVIVSFDGLRTHTLPQLEDYLLSLGWRFLERSIDSSSTVNLTLEVYDLLGHITRNITLPVEFSD</sequence>
<dbReference type="Proteomes" id="UP001497457">
    <property type="component" value="Chromosome 30rd"/>
</dbReference>
<keyword evidence="4" id="KW-1185">Reference proteome</keyword>
<dbReference type="Gene3D" id="2.40.10.120">
    <property type="match status" value="1"/>
</dbReference>
<feature type="domain" description="PDZ" evidence="2">
    <location>
        <begin position="370"/>
        <end position="409"/>
    </location>
</feature>
<dbReference type="Gene3D" id="2.30.42.10">
    <property type="match status" value="1"/>
</dbReference>
<dbReference type="PANTHER" id="PTHR47389:SF5">
    <property type="entry name" value="OS09G0436700 PROTEIN"/>
    <property type="match status" value="1"/>
</dbReference>
<dbReference type="Pfam" id="PF17820">
    <property type="entry name" value="PDZ_6"/>
    <property type="match status" value="1"/>
</dbReference>
<evidence type="ECO:0000256" key="1">
    <source>
        <dbReference type="SAM" id="MobiDB-lite"/>
    </source>
</evidence>
<organism evidence="3 4">
    <name type="scientific">Urochloa decumbens</name>
    <dbReference type="NCBI Taxonomy" id="240449"/>
    <lineage>
        <taxon>Eukaryota</taxon>
        <taxon>Viridiplantae</taxon>
        <taxon>Streptophyta</taxon>
        <taxon>Embryophyta</taxon>
        <taxon>Tracheophyta</taxon>
        <taxon>Spermatophyta</taxon>
        <taxon>Magnoliopsida</taxon>
        <taxon>Liliopsida</taxon>
        <taxon>Poales</taxon>
        <taxon>Poaceae</taxon>
        <taxon>PACMAD clade</taxon>
        <taxon>Panicoideae</taxon>
        <taxon>Panicodae</taxon>
        <taxon>Paniceae</taxon>
        <taxon>Melinidinae</taxon>
        <taxon>Urochloa</taxon>
    </lineage>
</organism>
<dbReference type="SUPFAM" id="SSF50156">
    <property type="entry name" value="PDZ domain-like"/>
    <property type="match status" value="1"/>
</dbReference>
<proteinExistence type="predicted"/>
<dbReference type="InterPro" id="IPR009003">
    <property type="entry name" value="Peptidase_S1_PA"/>
</dbReference>